<evidence type="ECO:0000313" key="2">
    <source>
        <dbReference type="EMBL" id="QJR36094.1"/>
    </source>
</evidence>
<dbReference type="AlphaFoldDB" id="A0A6M4IM40"/>
<feature type="compositionally biased region" description="Low complexity" evidence="1">
    <location>
        <begin position="124"/>
        <end position="139"/>
    </location>
</feature>
<feature type="region of interest" description="Disordered" evidence="1">
    <location>
        <begin position="118"/>
        <end position="139"/>
    </location>
</feature>
<sequence length="139" mass="15321">MSDADKDSVEIFRRSLATRAPNEAARRSIEMALESYPITPYKFLFAGMPLVDAQNHLFIARSSNMGMPVPVDIFDAPSGTFLGEVRLPAGSKLVRSTEQGILVFRDEDEDGPSFSVYRLERASPELPSSTLPPSAESQR</sequence>
<keyword evidence="3" id="KW-1185">Reference proteome</keyword>
<reference evidence="2 3" key="1">
    <citation type="submission" date="2020-05" db="EMBL/GenBank/DDBJ databases">
        <title>Complete genome sequence of Gemmatimonas greenlandica TET16.</title>
        <authorList>
            <person name="Zeng Y."/>
        </authorList>
    </citation>
    <scope>NUCLEOTIDE SEQUENCE [LARGE SCALE GENOMIC DNA]</scope>
    <source>
        <strain evidence="2 3">TET16</strain>
    </source>
</reference>
<dbReference type="RefSeq" id="WP_171225527.1">
    <property type="nucleotide sequence ID" value="NZ_CP053085.1"/>
</dbReference>
<dbReference type="EMBL" id="CP053085">
    <property type="protein sequence ID" value="QJR36094.1"/>
    <property type="molecule type" value="Genomic_DNA"/>
</dbReference>
<dbReference type="Proteomes" id="UP000500938">
    <property type="component" value="Chromosome"/>
</dbReference>
<protein>
    <submittedName>
        <fullName evidence="2">Uncharacterized protein</fullName>
    </submittedName>
</protein>
<evidence type="ECO:0000313" key="3">
    <source>
        <dbReference type="Proteomes" id="UP000500938"/>
    </source>
</evidence>
<proteinExistence type="predicted"/>
<dbReference type="KEGG" id="ggr:HKW67_11540"/>
<gene>
    <name evidence="2" type="ORF">HKW67_11540</name>
</gene>
<evidence type="ECO:0000256" key="1">
    <source>
        <dbReference type="SAM" id="MobiDB-lite"/>
    </source>
</evidence>
<name>A0A6M4IM40_9BACT</name>
<organism evidence="2 3">
    <name type="scientific">Gemmatimonas groenlandica</name>
    <dbReference type="NCBI Taxonomy" id="2732249"/>
    <lineage>
        <taxon>Bacteria</taxon>
        <taxon>Pseudomonadati</taxon>
        <taxon>Gemmatimonadota</taxon>
        <taxon>Gemmatimonadia</taxon>
        <taxon>Gemmatimonadales</taxon>
        <taxon>Gemmatimonadaceae</taxon>
        <taxon>Gemmatimonas</taxon>
    </lineage>
</organism>
<accession>A0A6M4IM40</accession>